<evidence type="ECO:0000259" key="5">
    <source>
        <dbReference type="PROSITE" id="PS51123"/>
    </source>
</evidence>
<dbReference type="InterPro" id="IPR036737">
    <property type="entry name" value="OmpA-like_sf"/>
</dbReference>
<dbReference type="Pfam" id="PF00691">
    <property type="entry name" value="OmpA"/>
    <property type="match status" value="1"/>
</dbReference>
<keyword evidence="3" id="KW-0998">Cell outer membrane</keyword>
<accession>A0A1G7VD95</accession>
<dbReference type="PROSITE" id="PS51123">
    <property type="entry name" value="OMPA_2"/>
    <property type="match status" value="1"/>
</dbReference>
<dbReference type="PANTHER" id="PTHR30329:SF21">
    <property type="entry name" value="LIPOPROTEIN YIAD-RELATED"/>
    <property type="match status" value="1"/>
</dbReference>
<evidence type="ECO:0000256" key="3">
    <source>
        <dbReference type="ARBA" id="ARBA00023237"/>
    </source>
</evidence>
<dbReference type="PRINTS" id="PR01023">
    <property type="entry name" value="NAFLGMOTY"/>
</dbReference>
<evidence type="ECO:0000313" key="6">
    <source>
        <dbReference type="EMBL" id="SDG57776.1"/>
    </source>
</evidence>
<proteinExistence type="predicted"/>
<evidence type="ECO:0000256" key="1">
    <source>
        <dbReference type="ARBA" id="ARBA00004442"/>
    </source>
</evidence>
<comment type="subcellular location">
    <subcellularLocation>
        <location evidence="1">Cell outer membrane</location>
    </subcellularLocation>
</comment>
<feature type="domain" description="OmpA-like" evidence="5">
    <location>
        <begin position="129"/>
        <end position="245"/>
    </location>
</feature>
<dbReference type="CDD" id="cd07185">
    <property type="entry name" value="OmpA_C-like"/>
    <property type="match status" value="1"/>
</dbReference>
<evidence type="ECO:0000256" key="4">
    <source>
        <dbReference type="PROSITE-ProRule" id="PRU00473"/>
    </source>
</evidence>
<dbReference type="SUPFAM" id="SSF103088">
    <property type="entry name" value="OmpA-like"/>
    <property type="match status" value="1"/>
</dbReference>
<dbReference type="Gene3D" id="3.30.1330.60">
    <property type="entry name" value="OmpA-like domain"/>
    <property type="match status" value="1"/>
</dbReference>
<sequence>MASDFEVARKVGSMLLVIGALAGCSSASGPTYSAYSIGLPNNERAFQVNCPGIFESQNTCYSKAREICGNQVVHAIQEISPLASAGGHRDVRTLMFQCVAPPVAQTAPIMAPAAPAPHPAPIRVSPPAPTQQKLSLSSDASFDVDKATLTANARHGFDTLIGAAAGTTFNTVAVKGYTDSTASTSYNQKLSTRRAQSVAKYLKDHGLKARQFVVAGYGEADPVASNENPSGRAKNRRVEILLDNK</sequence>
<evidence type="ECO:0000256" key="2">
    <source>
        <dbReference type="ARBA" id="ARBA00023136"/>
    </source>
</evidence>
<dbReference type="PANTHER" id="PTHR30329">
    <property type="entry name" value="STATOR ELEMENT OF FLAGELLAR MOTOR COMPLEX"/>
    <property type="match status" value="1"/>
</dbReference>
<dbReference type="PRINTS" id="PR01021">
    <property type="entry name" value="OMPADOMAIN"/>
</dbReference>
<dbReference type="RefSeq" id="WP_244106537.1">
    <property type="nucleotide sequence ID" value="NZ_CADERL010000031.1"/>
</dbReference>
<dbReference type="EMBL" id="FNCJ01000004">
    <property type="protein sequence ID" value="SDG57776.1"/>
    <property type="molecule type" value="Genomic_DNA"/>
</dbReference>
<dbReference type="InterPro" id="IPR006664">
    <property type="entry name" value="OMP_bac"/>
</dbReference>
<dbReference type="GO" id="GO:0009279">
    <property type="term" value="C:cell outer membrane"/>
    <property type="evidence" value="ECO:0007669"/>
    <property type="project" value="UniProtKB-SubCell"/>
</dbReference>
<dbReference type="InterPro" id="IPR050330">
    <property type="entry name" value="Bact_OuterMem_StrucFunc"/>
</dbReference>
<dbReference type="Proteomes" id="UP000199706">
    <property type="component" value="Unassembled WGS sequence"/>
</dbReference>
<dbReference type="AlphaFoldDB" id="A0A1G7VD95"/>
<reference evidence="6 7" key="1">
    <citation type="submission" date="2016-10" db="EMBL/GenBank/DDBJ databases">
        <authorList>
            <person name="de Groot N.N."/>
        </authorList>
    </citation>
    <scope>NUCLEOTIDE SEQUENCE [LARGE SCALE GENOMIC DNA]</scope>
    <source>
        <strain evidence="6 7">LMG 2247</strain>
    </source>
</reference>
<gene>
    <name evidence="6" type="ORF">SAMN05216466_10423</name>
</gene>
<evidence type="ECO:0000313" key="7">
    <source>
        <dbReference type="Proteomes" id="UP000199706"/>
    </source>
</evidence>
<organism evidence="6 7">
    <name type="scientific">Paraburkholderia phenazinium</name>
    <dbReference type="NCBI Taxonomy" id="60549"/>
    <lineage>
        <taxon>Bacteria</taxon>
        <taxon>Pseudomonadati</taxon>
        <taxon>Pseudomonadota</taxon>
        <taxon>Betaproteobacteria</taxon>
        <taxon>Burkholderiales</taxon>
        <taxon>Burkholderiaceae</taxon>
        <taxon>Paraburkholderia</taxon>
    </lineage>
</organism>
<dbReference type="InterPro" id="IPR006665">
    <property type="entry name" value="OmpA-like"/>
</dbReference>
<keyword evidence="2 4" id="KW-0472">Membrane</keyword>
<name>A0A1G7VD95_9BURK</name>
<protein>
    <submittedName>
        <fullName evidence="6">OmpA family protein</fullName>
    </submittedName>
</protein>